<evidence type="ECO:0000313" key="3">
    <source>
        <dbReference type="Proteomes" id="UP000232323"/>
    </source>
</evidence>
<keyword evidence="3" id="KW-1185">Reference proteome</keyword>
<protein>
    <recommendedName>
        <fullName evidence="1">NADP-dependent oxidoreductase domain-containing protein</fullName>
    </recommendedName>
</protein>
<organism evidence="2 3">
    <name type="scientific">Chlamydomonas eustigma</name>
    <dbReference type="NCBI Taxonomy" id="1157962"/>
    <lineage>
        <taxon>Eukaryota</taxon>
        <taxon>Viridiplantae</taxon>
        <taxon>Chlorophyta</taxon>
        <taxon>core chlorophytes</taxon>
        <taxon>Chlorophyceae</taxon>
        <taxon>CS clade</taxon>
        <taxon>Chlamydomonadales</taxon>
        <taxon>Chlamydomonadaceae</taxon>
        <taxon>Chlamydomonas</taxon>
    </lineage>
</organism>
<gene>
    <name evidence="2" type="ORF">CEUSTIGMA_g11892.t1</name>
</gene>
<dbReference type="Pfam" id="PF00248">
    <property type="entry name" value="Aldo_ket_red"/>
    <property type="match status" value="1"/>
</dbReference>
<dbReference type="CDD" id="cd19163">
    <property type="entry name" value="AKR_galDH"/>
    <property type="match status" value="1"/>
</dbReference>
<comment type="caution">
    <text evidence="2">The sequence shown here is derived from an EMBL/GenBank/DDBJ whole genome shotgun (WGS) entry which is preliminary data.</text>
</comment>
<evidence type="ECO:0000259" key="1">
    <source>
        <dbReference type="Pfam" id="PF00248"/>
    </source>
</evidence>
<dbReference type="GO" id="GO:0005829">
    <property type="term" value="C:cytosol"/>
    <property type="evidence" value="ECO:0007669"/>
    <property type="project" value="TreeGrafter"/>
</dbReference>
<proteinExistence type="predicted"/>
<dbReference type="GO" id="GO:0010349">
    <property type="term" value="F:L-galactose dehydrogenase activity"/>
    <property type="evidence" value="ECO:0007669"/>
    <property type="project" value="InterPro"/>
</dbReference>
<dbReference type="STRING" id="1157962.A0A250XNI1"/>
<dbReference type="PANTHER" id="PTHR42686:SF1">
    <property type="entry name" value="GH17980P-RELATED"/>
    <property type="match status" value="1"/>
</dbReference>
<sequence length="331" mass="35568">MLMSNIVTVKTMLMPRRTLGGTGLKVSVLGFGASPLGGVFHPVDEESCTRAVHAAFHAGVNFFDTSPFYGATKSEMMLGKALAGLPRSEIIISTKVGRYGQDHFDFSAERVSASVEESLGRLQTNYIDLIQCHDIEFGDLDQVINETLPALIKLREKGVVRHIGITGLPFSAFHYVLDRCPLGTVDVILSYCHNCLNDDSLVMELPYFEEKHVGVINASPLAMGLLTKQGPPDWHPAPLALKEAAKAAALKAEECGVDIAKIALAEAIKTPGIATTLVGMATFEVVTANVTTTLQAFGLVPNDVQSQEETAALEVRDALKGVMGMTWPSGR</sequence>
<dbReference type="InterPro" id="IPR044479">
    <property type="entry name" value="LGALDH-like"/>
</dbReference>
<name>A0A250XNI1_9CHLO</name>
<dbReference type="InterPro" id="IPR020471">
    <property type="entry name" value="AKR"/>
</dbReference>
<dbReference type="FunFam" id="3.20.20.100:FF:000011">
    <property type="entry name" value="Aldo/keto reductase"/>
    <property type="match status" value="1"/>
</dbReference>
<dbReference type="InterPro" id="IPR023210">
    <property type="entry name" value="NADP_OxRdtase_dom"/>
</dbReference>
<reference evidence="2 3" key="1">
    <citation type="submission" date="2017-08" db="EMBL/GenBank/DDBJ databases">
        <title>Acidophilic green algal genome provides insights into adaptation to an acidic environment.</title>
        <authorList>
            <person name="Hirooka S."/>
            <person name="Hirose Y."/>
            <person name="Kanesaki Y."/>
            <person name="Higuchi S."/>
            <person name="Fujiwara T."/>
            <person name="Onuma R."/>
            <person name="Era A."/>
            <person name="Ohbayashi R."/>
            <person name="Uzuka A."/>
            <person name="Nozaki H."/>
            <person name="Yoshikawa H."/>
            <person name="Miyagishima S.Y."/>
        </authorList>
    </citation>
    <scope>NUCLEOTIDE SEQUENCE [LARGE SCALE GENOMIC DNA]</scope>
    <source>
        <strain evidence="2 3">NIES-2499</strain>
    </source>
</reference>
<dbReference type="OrthoDB" id="48988at2759"/>
<dbReference type="PANTHER" id="PTHR42686">
    <property type="entry name" value="GH17980P-RELATED"/>
    <property type="match status" value="1"/>
</dbReference>
<dbReference type="SUPFAM" id="SSF51430">
    <property type="entry name" value="NAD(P)-linked oxidoreductase"/>
    <property type="match status" value="1"/>
</dbReference>
<dbReference type="Gene3D" id="3.20.20.100">
    <property type="entry name" value="NADP-dependent oxidoreductase domain"/>
    <property type="match status" value="1"/>
</dbReference>
<dbReference type="InterPro" id="IPR036812">
    <property type="entry name" value="NAD(P)_OxRdtase_dom_sf"/>
</dbReference>
<accession>A0A250XNI1</accession>
<evidence type="ECO:0000313" key="2">
    <source>
        <dbReference type="EMBL" id="GAX84472.1"/>
    </source>
</evidence>
<dbReference type="Proteomes" id="UP000232323">
    <property type="component" value="Unassembled WGS sequence"/>
</dbReference>
<dbReference type="EMBL" id="BEGY01000126">
    <property type="protein sequence ID" value="GAX84472.1"/>
    <property type="molecule type" value="Genomic_DNA"/>
</dbReference>
<dbReference type="AlphaFoldDB" id="A0A250XNI1"/>
<feature type="domain" description="NADP-dependent oxidoreductase" evidence="1">
    <location>
        <begin position="29"/>
        <end position="291"/>
    </location>
</feature>